<dbReference type="Proteomes" id="UP000541109">
    <property type="component" value="Unassembled WGS sequence"/>
</dbReference>
<sequence>MSVPAQSTKVLMIHEAGLHARPSVKFTKLAKRFGAAIEISAQEEGPWIDAKSIVKVMATRIPKGTMLHIRATGEDAGEAIAALSALVEQDFEDETVEGGA</sequence>
<dbReference type="InterPro" id="IPR000032">
    <property type="entry name" value="HPr-like"/>
</dbReference>
<dbReference type="InterPro" id="IPR050399">
    <property type="entry name" value="HPr"/>
</dbReference>
<keyword evidence="8" id="KW-1185">Reference proteome</keyword>
<gene>
    <name evidence="7" type="ORF">H2509_06005</name>
</gene>
<protein>
    <recommendedName>
        <fullName evidence="2">Phosphocarrier protein HPr</fullName>
    </recommendedName>
    <alternativeName>
        <fullName evidence="5">Histidine-containing protein</fullName>
    </alternativeName>
</protein>
<dbReference type="RefSeq" id="WP_182163286.1">
    <property type="nucleotide sequence ID" value="NZ_JACFXV010000043.1"/>
</dbReference>
<evidence type="ECO:0000256" key="3">
    <source>
        <dbReference type="ARBA" id="ARBA00022448"/>
    </source>
</evidence>
<proteinExistence type="predicted"/>
<comment type="caution">
    <text evidence="7">The sequence shown here is derived from an EMBL/GenBank/DDBJ whole genome shotgun (WGS) entry which is preliminary data.</text>
</comment>
<feature type="domain" description="HPr" evidence="6">
    <location>
        <begin position="5"/>
        <end position="94"/>
    </location>
</feature>
<dbReference type="SUPFAM" id="SSF55594">
    <property type="entry name" value="HPr-like"/>
    <property type="match status" value="1"/>
</dbReference>
<comment type="function">
    <text evidence="1">General (non sugar-specific) component of the phosphoenolpyruvate-dependent sugar phosphotransferase system (sugar PTS). This major carbohydrate active-transport system catalyzes the phosphorylation of incoming sugar substrates concomitantly with their translocation across the cell membrane. The phosphoryl group from phosphoenolpyruvate (PEP) is transferred to the phosphoryl carrier protein HPr by enzyme I. Phospho-HPr then transfers it to the PTS EIIA domain.</text>
</comment>
<evidence type="ECO:0000313" key="8">
    <source>
        <dbReference type="Proteomes" id="UP000541109"/>
    </source>
</evidence>
<keyword evidence="4" id="KW-0762">Sugar transport</keyword>
<evidence type="ECO:0000313" key="7">
    <source>
        <dbReference type="EMBL" id="MBA5776678.1"/>
    </source>
</evidence>
<dbReference type="PROSITE" id="PS51350">
    <property type="entry name" value="PTS_HPR_DOM"/>
    <property type="match status" value="1"/>
</dbReference>
<evidence type="ECO:0000256" key="1">
    <source>
        <dbReference type="ARBA" id="ARBA00003681"/>
    </source>
</evidence>
<keyword evidence="3" id="KW-0813">Transport</keyword>
<evidence type="ECO:0000256" key="4">
    <source>
        <dbReference type="ARBA" id="ARBA00022597"/>
    </source>
</evidence>
<dbReference type="PANTHER" id="PTHR33705">
    <property type="entry name" value="PHOSPHOCARRIER PROTEIN HPR"/>
    <property type="match status" value="1"/>
</dbReference>
<dbReference type="CDD" id="cd00367">
    <property type="entry name" value="PTS-HPr_like"/>
    <property type="match status" value="1"/>
</dbReference>
<dbReference type="PRINTS" id="PR00107">
    <property type="entry name" value="PHOSPHOCPHPR"/>
</dbReference>
<accession>A0A839ACB9</accession>
<organism evidence="7 8">
    <name type="scientific">Stappia albiluteola</name>
    <dbReference type="NCBI Taxonomy" id="2758565"/>
    <lineage>
        <taxon>Bacteria</taxon>
        <taxon>Pseudomonadati</taxon>
        <taxon>Pseudomonadota</taxon>
        <taxon>Alphaproteobacteria</taxon>
        <taxon>Hyphomicrobiales</taxon>
        <taxon>Stappiaceae</taxon>
        <taxon>Stappia</taxon>
    </lineage>
</organism>
<dbReference type="NCBIfam" id="TIGR01003">
    <property type="entry name" value="PTS_HPr_family"/>
    <property type="match status" value="1"/>
</dbReference>
<evidence type="ECO:0000259" key="6">
    <source>
        <dbReference type="PROSITE" id="PS51350"/>
    </source>
</evidence>
<name>A0A839ACB9_9HYPH</name>
<dbReference type="AlphaFoldDB" id="A0A839ACB9"/>
<reference evidence="7 8" key="1">
    <citation type="submission" date="2020-07" db="EMBL/GenBank/DDBJ databases">
        <title>Stappia sp., F7233, whole genome shotgun sequencing project.</title>
        <authorList>
            <person name="Jiang S."/>
            <person name="Liu Z.W."/>
            <person name="Du Z.J."/>
        </authorList>
    </citation>
    <scope>NUCLEOTIDE SEQUENCE [LARGE SCALE GENOMIC DNA]</scope>
    <source>
        <strain evidence="7 8">F7233</strain>
    </source>
</reference>
<dbReference type="InterPro" id="IPR001020">
    <property type="entry name" value="PTS_HPr_His_P_site"/>
</dbReference>
<dbReference type="PANTHER" id="PTHR33705:SF1">
    <property type="entry name" value="PHOSPHOCARRIER PROTEIN HPR"/>
    <property type="match status" value="1"/>
</dbReference>
<evidence type="ECO:0000256" key="5">
    <source>
        <dbReference type="ARBA" id="ARBA00033055"/>
    </source>
</evidence>
<dbReference type="PROSITE" id="PS00369">
    <property type="entry name" value="PTS_HPR_HIS"/>
    <property type="match status" value="1"/>
</dbReference>
<evidence type="ECO:0000256" key="2">
    <source>
        <dbReference type="ARBA" id="ARBA00020422"/>
    </source>
</evidence>
<dbReference type="InterPro" id="IPR035895">
    <property type="entry name" value="HPr-like_sf"/>
</dbReference>
<dbReference type="EMBL" id="JACFXV010000043">
    <property type="protein sequence ID" value="MBA5776678.1"/>
    <property type="molecule type" value="Genomic_DNA"/>
</dbReference>
<dbReference type="Pfam" id="PF00381">
    <property type="entry name" value="PTS-HPr"/>
    <property type="match status" value="1"/>
</dbReference>
<dbReference type="Gene3D" id="3.30.1340.10">
    <property type="entry name" value="HPr-like"/>
    <property type="match status" value="1"/>
</dbReference>